<name>A0A2V1K8S1_9ACTO</name>
<evidence type="ECO:0000259" key="5">
    <source>
        <dbReference type="Pfam" id="PF13470"/>
    </source>
</evidence>
<keyword evidence="1" id="KW-0540">Nuclease</keyword>
<gene>
    <name evidence="7" type="ORF">DD236_01815</name>
</gene>
<evidence type="ECO:0000256" key="1">
    <source>
        <dbReference type="ARBA" id="ARBA00022722"/>
    </source>
</evidence>
<dbReference type="InterPro" id="IPR058652">
    <property type="entry name" value="VapC50_C"/>
</dbReference>
<keyword evidence="3" id="KW-0378">Hydrolase</keyword>
<dbReference type="InterPro" id="IPR029060">
    <property type="entry name" value="PIN-like_dom_sf"/>
</dbReference>
<evidence type="ECO:0000256" key="2">
    <source>
        <dbReference type="ARBA" id="ARBA00022723"/>
    </source>
</evidence>
<dbReference type="Proteomes" id="UP000245283">
    <property type="component" value="Unassembled WGS sequence"/>
</dbReference>
<comment type="caution">
    <text evidence="7">The sequence shown here is derived from an EMBL/GenBank/DDBJ whole genome shotgun (WGS) entry which is preliminary data.</text>
</comment>
<evidence type="ECO:0000256" key="4">
    <source>
        <dbReference type="ARBA" id="ARBA00022842"/>
    </source>
</evidence>
<keyword evidence="4" id="KW-0460">Magnesium</keyword>
<dbReference type="SUPFAM" id="SSF88723">
    <property type="entry name" value="PIN domain-like"/>
    <property type="match status" value="1"/>
</dbReference>
<dbReference type="AlphaFoldDB" id="A0A2V1K8S1"/>
<dbReference type="RefSeq" id="WP_109092662.1">
    <property type="nucleotide sequence ID" value="NZ_QETB01000001.1"/>
</dbReference>
<dbReference type="Pfam" id="PF13470">
    <property type="entry name" value="PIN_3"/>
    <property type="match status" value="1"/>
</dbReference>
<accession>A0A2V1K8S1</accession>
<organism evidence="7 8">
    <name type="scientific">Ancrocorticia populi</name>
    <dbReference type="NCBI Taxonomy" id="2175228"/>
    <lineage>
        <taxon>Bacteria</taxon>
        <taxon>Bacillati</taxon>
        <taxon>Actinomycetota</taxon>
        <taxon>Actinomycetes</taxon>
        <taxon>Actinomycetales</taxon>
        <taxon>Actinomycetaceae</taxon>
        <taxon>Ancrocorticia</taxon>
    </lineage>
</organism>
<keyword evidence="2" id="KW-0479">Metal-binding</keyword>
<keyword evidence="8" id="KW-1185">Reference proteome</keyword>
<feature type="domain" description="PIN" evidence="5">
    <location>
        <begin position="25"/>
        <end position="125"/>
    </location>
</feature>
<evidence type="ECO:0000313" key="7">
    <source>
        <dbReference type="EMBL" id="PWF27162.1"/>
    </source>
</evidence>
<dbReference type="GO" id="GO:0004518">
    <property type="term" value="F:nuclease activity"/>
    <property type="evidence" value="ECO:0007669"/>
    <property type="project" value="UniProtKB-KW"/>
</dbReference>
<dbReference type="EMBL" id="QETB01000001">
    <property type="protein sequence ID" value="PWF27162.1"/>
    <property type="molecule type" value="Genomic_DNA"/>
</dbReference>
<evidence type="ECO:0000313" key="8">
    <source>
        <dbReference type="Proteomes" id="UP000245283"/>
    </source>
</evidence>
<evidence type="ECO:0000259" key="6">
    <source>
        <dbReference type="Pfam" id="PF26343"/>
    </source>
</evidence>
<dbReference type="GO" id="GO:0016787">
    <property type="term" value="F:hydrolase activity"/>
    <property type="evidence" value="ECO:0007669"/>
    <property type="project" value="UniProtKB-KW"/>
</dbReference>
<dbReference type="GO" id="GO:0046872">
    <property type="term" value="F:metal ion binding"/>
    <property type="evidence" value="ECO:0007669"/>
    <property type="project" value="UniProtKB-KW"/>
</dbReference>
<evidence type="ECO:0000256" key="3">
    <source>
        <dbReference type="ARBA" id="ARBA00022801"/>
    </source>
</evidence>
<dbReference type="InterPro" id="IPR002716">
    <property type="entry name" value="PIN_dom"/>
</dbReference>
<protein>
    <submittedName>
        <fullName evidence="7">Uncharacterized protein</fullName>
    </submittedName>
</protein>
<dbReference type="Pfam" id="PF26343">
    <property type="entry name" value="VapC50_C"/>
    <property type="match status" value="1"/>
</dbReference>
<sequence>MPSGRRLALDAVARLQRIFIDTSELFPFTIMDALLTLSEDFIFSWVWTDEVLEEWEKVIVREGLRSVESARSVSDAVRAHFNEYRIDPILYRGRATPNLSPDPDDRLHAAACVYGDVDVLLTRNHRDFAAPAIGEAGVQVMSSDEFLRGRLSHRRRSVIESITRTANRKLSPPMSPIELANAMANAGTPKFAARLKALLPE</sequence>
<proteinExistence type="predicted"/>
<reference evidence="8" key="1">
    <citation type="submission" date="2018-05" db="EMBL/GenBank/DDBJ databases">
        <authorList>
            <person name="Li Y."/>
        </authorList>
    </citation>
    <scope>NUCLEOTIDE SEQUENCE [LARGE SCALE GENOMIC DNA]</scope>
    <source>
        <strain evidence="8">sk1b4</strain>
    </source>
</reference>
<feature type="domain" description="VapC50 C-terminal" evidence="6">
    <location>
        <begin position="144"/>
        <end position="196"/>
    </location>
</feature>